<comment type="subcellular location">
    <subcellularLocation>
        <location evidence="1">Membrane</location>
    </subcellularLocation>
</comment>
<keyword evidence="7" id="KW-1185">Reference proteome</keyword>
<comment type="caution">
    <text evidence="6">The sequence shown here is derived from an EMBL/GenBank/DDBJ whole genome shotgun (WGS) entry which is preliminary data.</text>
</comment>
<evidence type="ECO:0000313" key="7">
    <source>
        <dbReference type="Proteomes" id="UP000887104"/>
    </source>
</evidence>
<evidence type="ECO:0000256" key="2">
    <source>
        <dbReference type="ARBA" id="ARBA00022729"/>
    </source>
</evidence>
<reference evidence="6" key="1">
    <citation type="submission" date="2021-05" db="EMBL/GenBank/DDBJ databases">
        <title>Molecular characterization for Shewanella algae harboring chromosomal blaOXA-55-like strains isolated from clinical and environment sample.</title>
        <authorList>
            <person name="Ohama Y."/>
            <person name="Aoki K."/>
            <person name="Harada S."/>
            <person name="Moriya K."/>
            <person name="Ishii Y."/>
            <person name="Tateda K."/>
        </authorList>
    </citation>
    <scope>NUCLEOTIDE SEQUENCE</scope>
    <source>
        <strain evidence="6">JCM 11563</strain>
    </source>
</reference>
<dbReference type="EMBL" id="BPEY01000111">
    <property type="protein sequence ID" value="GIU51280.1"/>
    <property type="molecule type" value="Genomic_DNA"/>
</dbReference>
<protein>
    <recommendedName>
        <fullName evidence="5">Type II/III secretion system secretin-like domain-containing protein</fullName>
    </recommendedName>
</protein>
<dbReference type="RefSeq" id="WP_220782999.1">
    <property type="nucleotide sequence ID" value="NZ_BPEY01000111.1"/>
</dbReference>
<accession>A0ABQ4PQA4</accession>
<evidence type="ECO:0000259" key="5">
    <source>
        <dbReference type="Pfam" id="PF00263"/>
    </source>
</evidence>
<dbReference type="InterPro" id="IPR004846">
    <property type="entry name" value="T2SS/T3SS_dom"/>
</dbReference>
<proteinExistence type="inferred from homology"/>
<comment type="similarity">
    <text evidence="4">Belongs to the bacterial secretin family.</text>
</comment>
<keyword evidence="3" id="KW-0472">Membrane</keyword>
<evidence type="ECO:0000313" key="6">
    <source>
        <dbReference type="EMBL" id="GIU51280.1"/>
    </source>
</evidence>
<keyword evidence="2" id="KW-0732">Signal</keyword>
<dbReference type="PROSITE" id="PS51257">
    <property type="entry name" value="PROKAR_LIPOPROTEIN"/>
    <property type="match status" value="1"/>
</dbReference>
<dbReference type="PANTHER" id="PTHR30332:SF24">
    <property type="entry name" value="SECRETIN GSPD-RELATED"/>
    <property type="match status" value="1"/>
</dbReference>
<feature type="domain" description="Type II/III secretion system secretin-like" evidence="5">
    <location>
        <begin position="318"/>
        <end position="451"/>
    </location>
</feature>
<name>A0ABQ4PQA4_9GAMM</name>
<dbReference type="Pfam" id="PF00263">
    <property type="entry name" value="Secretin"/>
    <property type="match status" value="1"/>
</dbReference>
<dbReference type="InterPro" id="IPR050810">
    <property type="entry name" value="Bact_Secretion_Sys_Channel"/>
</dbReference>
<gene>
    <name evidence="6" type="ORF">TUM4438_40340</name>
</gene>
<evidence type="ECO:0000256" key="3">
    <source>
        <dbReference type="ARBA" id="ARBA00023136"/>
    </source>
</evidence>
<sequence>MRLPLLIIAMTAALSGCMSQNYQDTKQDADSVHEAIESHLATSATSQVMNITRPPLTLEPLKTERQISWLNESVSINVDGLPLSLVLSQLMAGVDANIWFDGDVNPNKPVTLSFKSSRQDVLNLLSRETGYGMNATKDKLSVSKFESETFVISLPVGQYSGQLGSQSGGQDTKVTGQFLNTAYSQVDVVTEISQGIKAILKDDENEDEDKLIGSVEVIPSMTTIAVRTTPDRMVRVRALVDSFEAELSKQVFLDIRVLEFRSNKGRERGIDWNLVKDIGGGSLEFYIPGTNTITQGGSAGLAFKGTGKWDGTTALIKALEKQGTVSTETPITALVLNNQPSRIAQTLTTPYLYEVKAENNGDIVTASVTRAIEKEGVDMMITPKVMRDHVWLRIAGKLTKIVSDKEEVVYDASLRFLDTRESELNFTNKLRYGQTVVLGSIKQMTTTAEHTKQFGVDALGGEGTQLATVETLVLLTPKRVE</sequence>
<dbReference type="PANTHER" id="PTHR30332">
    <property type="entry name" value="PROBABLE GENERAL SECRETION PATHWAY PROTEIN D"/>
    <property type="match status" value="1"/>
</dbReference>
<organism evidence="6 7">
    <name type="scientific">Shewanella sairae</name>
    <dbReference type="NCBI Taxonomy" id="190310"/>
    <lineage>
        <taxon>Bacteria</taxon>
        <taxon>Pseudomonadati</taxon>
        <taxon>Pseudomonadota</taxon>
        <taxon>Gammaproteobacteria</taxon>
        <taxon>Alteromonadales</taxon>
        <taxon>Shewanellaceae</taxon>
        <taxon>Shewanella</taxon>
    </lineage>
</organism>
<evidence type="ECO:0000256" key="1">
    <source>
        <dbReference type="ARBA" id="ARBA00004370"/>
    </source>
</evidence>
<evidence type="ECO:0000256" key="4">
    <source>
        <dbReference type="RuleBase" id="RU004003"/>
    </source>
</evidence>
<dbReference type="Proteomes" id="UP000887104">
    <property type="component" value="Unassembled WGS sequence"/>
</dbReference>